<comment type="caution">
    <text evidence="7">The sequence shown here is derived from an EMBL/GenBank/DDBJ whole genome shotgun (WGS) entry which is preliminary data.</text>
</comment>
<keyword evidence="4 5" id="KW-0274">FAD</keyword>
<gene>
    <name evidence="7" type="primary">Gld</name>
    <name evidence="7" type="ORF">NPIL_339412</name>
</gene>
<feature type="domain" description="Glucose-methanol-choline oxidoreductase N-terminal" evidence="6">
    <location>
        <begin position="526"/>
        <end position="549"/>
    </location>
</feature>
<dbReference type="SUPFAM" id="SSF54373">
    <property type="entry name" value="FAD-linked reductases, C-terminal domain"/>
    <property type="match status" value="2"/>
</dbReference>
<evidence type="ECO:0000256" key="4">
    <source>
        <dbReference type="ARBA" id="ARBA00022827"/>
    </source>
</evidence>
<evidence type="ECO:0000313" key="7">
    <source>
        <dbReference type="EMBL" id="GFT74086.1"/>
    </source>
</evidence>
<protein>
    <submittedName>
        <fullName evidence="7">Glucose dehydrogenase</fullName>
    </submittedName>
</protein>
<evidence type="ECO:0000256" key="3">
    <source>
        <dbReference type="ARBA" id="ARBA00022630"/>
    </source>
</evidence>
<reference evidence="7" key="1">
    <citation type="submission" date="2020-08" db="EMBL/GenBank/DDBJ databases">
        <title>Multicomponent nature underlies the extraordinary mechanical properties of spider dragline silk.</title>
        <authorList>
            <person name="Kono N."/>
            <person name="Nakamura H."/>
            <person name="Mori M."/>
            <person name="Yoshida Y."/>
            <person name="Ohtoshi R."/>
            <person name="Malay A.D."/>
            <person name="Moran D.A.P."/>
            <person name="Tomita M."/>
            <person name="Numata K."/>
            <person name="Arakawa K."/>
        </authorList>
    </citation>
    <scope>NUCLEOTIDE SEQUENCE</scope>
</reference>
<evidence type="ECO:0000256" key="5">
    <source>
        <dbReference type="RuleBase" id="RU003968"/>
    </source>
</evidence>
<dbReference type="Gene3D" id="3.30.560.10">
    <property type="entry name" value="Glucose Oxidase, domain 3"/>
    <property type="match status" value="1"/>
</dbReference>
<evidence type="ECO:0000256" key="1">
    <source>
        <dbReference type="ARBA" id="ARBA00001974"/>
    </source>
</evidence>
<dbReference type="GO" id="GO:0016614">
    <property type="term" value="F:oxidoreductase activity, acting on CH-OH group of donors"/>
    <property type="evidence" value="ECO:0007669"/>
    <property type="project" value="InterPro"/>
</dbReference>
<dbReference type="Pfam" id="PF00732">
    <property type="entry name" value="GMC_oxred_N"/>
    <property type="match status" value="2"/>
</dbReference>
<evidence type="ECO:0000259" key="6">
    <source>
        <dbReference type="PROSITE" id="PS00623"/>
    </source>
</evidence>
<keyword evidence="8" id="KW-1185">Reference proteome</keyword>
<dbReference type="Pfam" id="PF05199">
    <property type="entry name" value="GMC_oxred_C"/>
    <property type="match status" value="2"/>
</dbReference>
<dbReference type="OrthoDB" id="269227at2759"/>
<name>A0A8X6TZF0_NEPPI</name>
<dbReference type="SUPFAM" id="SSF51905">
    <property type="entry name" value="FAD/NAD(P)-binding domain"/>
    <property type="match status" value="2"/>
</dbReference>
<dbReference type="EMBL" id="BMAW01117230">
    <property type="protein sequence ID" value="GFT74086.1"/>
    <property type="molecule type" value="Genomic_DNA"/>
</dbReference>
<dbReference type="InterPro" id="IPR000172">
    <property type="entry name" value="GMC_OxRdtase_N"/>
</dbReference>
<dbReference type="InterPro" id="IPR007867">
    <property type="entry name" value="GMC_OxRtase_C"/>
</dbReference>
<keyword evidence="3 5" id="KW-0285">Flavoprotein</keyword>
<comment type="cofactor">
    <cofactor evidence="1">
        <name>FAD</name>
        <dbReference type="ChEBI" id="CHEBI:57692"/>
    </cofactor>
</comment>
<dbReference type="AlphaFoldDB" id="A0A8X6TZF0"/>
<dbReference type="PANTHER" id="PTHR11552">
    <property type="entry name" value="GLUCOSE-METHANOL-CHOLINE GMC OXIDOREDUCTASE"/>
    <property type="match status" value="1"/>
</dbReference>
<proteinExistence type="inferred from homology"/>
<accession>A0A8X6TZF0</accession>
<dbReference type="Proteomes" id="UP000887013">
    <property type="component" value="Unassembled WGS sequence"/>
</dbReference>
<dbReference type="InterPro" id="IPR036188">
    <property type="entry name" value="FAD/NAD-bd_sf"/>
</dbReference>
<evidence type="ECO:0000256" key="2">
    <source>
        <dbReference type="ARBA" id="ARBA00010790"/>
    </source>
</evidence>
<sequence length="1003" mass="111121">MEKIRVLYAEALAFPSGKTIGGSGVINSMLYVRGNKHNYNDWAKQGATGWSYDDVLPYFKKMEDNENFEYVKNGYHGVKGPVTVTKPRYNSPLKLAVLEAALDKGYHVGDINGPKSLGFYNFQATMRNGQRCSAAKAYLVPNDHKKNLDIVSDAFVTKIVIEDLQAKGVEFNIDGLPRFVKANKEVIMAAGTINTAQLLMLSGIGPKEELEKHRIPVKADLPVGKNLQDHATTSVNFELNDDIPTFGQKQVQRSNILEYVTSKAGPLASTQGANVLAFLKENNHTGPHCVPDLQLNFLEGSAIVPETQLNIKPEYFEAIFGPYVNKPFYWCLAQVIRPKSRGEVTLRSADPYEPPIIDPKYLSNPRDMEAIVEDLDHSMLTENNSFVFQSTSKVAMVLDFVFPPLPYNLTEEASYHPPYGPLLPLILFSMMAQKHTPVTTRFIRNSYDYVVVGGGSAGSVVAARLAEKECVSVLLLEAGKPPPKTTDIPAASRSFIMSDIDWDYYTAPQEHTGNGLINRSLAWPSGKTLGGSGVINAMLYLRGNRHDYDDWEKQGATGWSYDDVLPYFKKAEDNVNFEYVKNGYHGINGPLTVSKPRYNSPLKPAVLQAALEKGYHVGDINGPKSIGFYDLQANIRNGQRCSAAKAYLAPNDYRTNLDIVSGAFVKKIVIDDLEAKGVEFDFEGIPRFVRADKEVILSAGTTNTAQLLMLSGIGPKEELEKHNIPVKSDLPVGKNMQDHCSSMLPFELDENLETFGAKQTDKDNILQYVFSKSGPLASVLGENVLAFLKNENHTGPDDVPDVELYFLEGSTTIPEKQLNIKPEYSEAIYGPYKNKPFYFCWTQILHPKSRGEVTLRSANPYDPPVIDPKYFSEPSDLDTVVNGMKQCKEFASSEPLKKIGSKPFSTVYPGCEDVKDDDEKYFRCVAQAVVLTQSHQVGTAKMGDPNDPTTVVDPKLRVKTVSNLRIVDASIIPIIPGGNMNNPTMMVAEKASDIIKETIQCDF</sequence>
<dbReference type="Gene3D" id="3.50.50.60">
    <property type="entry name" value="FAD/NAD(P)-binding domain"/>
    <property type="match status" value="3"/>
</dbReference>
<evidence type="ECO:0000313" key="8">
    <source>
        <dbReference type="Proteomes" id="UP000887013"/>
    </source>
</evidence>
<organism evidence="7 8">
    <name type="scientific">Nephila pilipes</name>
    <name type="common">Giant wood spider</name>
    <name type="synonym">Nephila maculata</name>
    <dbReference type="NCBI Taxonomy" id="299642"/>
    <lineage>
        <taxon>Eukaryota</taxon>
        <taxon>Metazoa</taxon>
        <taxon>Ecdysozoa</taxon>
        <taxon>Arthropoda</taxon>
        <taxon>Chelicerata</taxon>
        <taxon>Arachnida</taxon>
        <taxon>Araneae</taxon>
        <taxon>Araneomorphae</taxon>
        <taxon>Entelegynae</taxon>
        <taxon>Araneoidea</taxon>
        <taxon>Nephilidae</taxon>
        <taxon>Nephila</taxon>
    </lineage>
</organism>
<dbReference type="InterPro" id="IPR012132">
    <property type="entry name" value="GMC_OxRdtase"/>
</dbReference>
<dbReference type="PANTHER" id="PTHR11552:SF147">
    <property type="entry name" value="CHOLINE DEHYDROGENASE, MITOCHONDRIAL"/>
    <property type="match status" value="1"/>
</dbReference>
<comment type="similarity">
    <text evidence="2 5">Belongs to the GMC oxidoreductase family.</text>
</comment>
<feature type="domain" description="Glucose-methanol-choline oxidoreductase N-terminal" evidence="6">
    <location>
        <begin position="17"/>
        <end position="40"/>
    </location>
</feature>
<dbReference type="GO" id="GO:0050660">
    <property type="term" value="F:flavin adenine dinucleotide binding"/>
    <property type="evidence" value="ECO:0007669"/>
    <property type="project" value="InterPro"/>
</dbReference>
<dbReference type="PROSITE" id="PS00623">
    <property type="entry name" value="GMC_OXRED_1"/>
    <property type="match status" value="2"/>
</dbReference>